<comment type="similarity">
    <text evidence="1 4">Belongs to the glycerate kinase type-1 family.</text>
</comment>
<evidence type="ECO:0000313" key="6">
    <source>
        <dbReference type="Proteomes" id="UP000229263"/>
    </source>
</evidence>
<dbReference type="Gene3D" id="3.40.50.10350">
    <property type="entry name" value="Glycerate kinase, domain 1"/>
    <property type="match status" value="1"/>
</dbReference>
<dbReference type="GO" id="GO:0016301">
    <property type="term" value="F:kinase activity"/>
    <property type="evidence" value="ECO:0007669"/>
    <property type="project" value="UniProtKB-KW"/>
</dbReference>
<name>A0ABX4N115_9MICC</name>
<reference evidence="5 6" key="1">
    <citation type="submission" date="2017-11" db="EMBL/GenBank/DDBJ databases">
        <title>Sequencing the genomes of 1000 actinobacteria strains.</title>
        <authorList>
            <person name="Klenk H.-P."/>
        </authorList>
    </citation>
    <scope>NUCLEOTIDE SEQUENCE [LARGE SCALE GENOMIC DNA]</scope>
    <source>
        <strain evidence="5 6">DSM 12798</strain>
    </source>
</reference>
<protein>
    <submittedName>
        <fullName evidence="5">Glycerate kinase</fullName>
    </submittedName>
</protein>
<gene>
    <name evidence="5" type="ORF">ATK23_2577</name>
</gene>
<evidence type="ECO:0000313" key="5">
    <source>
        <dbReference type="EMBL" id="PJJ45313.1"/>
    </source>
</evidence>
<dbReference type="Gene3D" id="3.90.1510.10">
    <property type="entry name" value="Glycerate kinase, domain 2"/>
    <property type="match status" value="1"/>
</dbReference>
<dbReference type="NCBIfam" id="TIGR00045">
    <property type="entry name" value="glycerate kinase"/>
    <property type="match status" value="1"/>
</dbReference>
<dbReference type="Pfam" id="PF02595">
    <property type="entry name" value="Gly_kinase"/>
    <property type="match status" value="1"/>
</dbReference>
<evidence type="ECO:0000256" key="3">
    <source>
        <dbReference type="ARBA" id="ARBA00022777"/>
    </source>
</evidence>
<evidence type="ECO:0000256" key="2">
    <source>
        <dbReference type="ARBA" id="ARBA00022679"/>
    </source>
</evidence>
<dbReference type="Proteomes" id="UP000229263">
    <property type="component" value="Unassembled WGS sequence"/>
</dbReference>
<keyword evidence="2 4" id="KW-0808">Transferase</keyword>
<keyword evidence="3 4" id="KW-0418">Kinase</keyword>
<dbReference type="PANTHER" id="PTHR21599">
    <property type="entry name" value="GLYCERATE KINASE"/>
    <property type="match status" value="1"/>
</dbReference>
<dbReference type="SUPFAM" id="SSF110738">
    <property type="entry name" value="Glycerate kinase I"/>
    <property type="match status" value="1"/>
</dbReference>
<dbReference type="InterPro" id="IPR036129">
    <property type="entry name" value="Glycerate_kinase_sf"/>
</dbReference>
<evidence type="ECO:0000256" key="4">
    <source>
        <dbReference type="PIRNR" id="PIRNR006078"/>
    </source>
</evidence>
<dbReference type="EMBL" id="PGEY01000001">
    <property type="protein sequence ID" value="PJJ45313.1"/>
    <property type="molecule type" value="Genomic_DNA"/>
</dbReference>
<comment type="caution">
    <text evidence="5">The sequence shown here is derived from an EMBL/GenBank/DDBJ whole genome shotgun (WGS) entry which is preliminary data.</text>
</comment>
<dbReference type="PIRSF" id="PIRSF006078">
    <property type="entry name" value="GlxK"/>
    <property type="match status" value="1"/>
</dbReference>
<accession>A0ABX4N115</accession>
<organism evidence="5 6">
    <name type="scientific">Glutamicibacter mysorens</name>
    <dbReference type="NCBI Taxonomy" id="257984"/>
    <lineage>
        <taxon>Bacteria</taxon>
        <taxon>Bacillati</taxon>
        <taxon>Actinomycetota</taxon>
        <taxon>Actinomycetes</taxon>
        <taxon>Micrococcales</taxon>
        <taxon>Micrococcaceae</taxon>
        <taxon>Glutamicibacter</taxon>
    </lineage>
</organism>
<sequence length="396" mass="39809">MLGSMTPTQKPAPAATRPLNVAIVPDSFKGSARASEVAAALAGGFAKGAASRKRDVEITAVPFADGGEGTLEALIDAWGTEAISVQTTDALGRPVASRLGLSADGKIAVVEAAEAAGLPQVSDVERRPLEATTYGLGALVSRALELGVSQIILCLGGSATTDGGTGLLAALGASFLDADGAKLPAGGGALQNLASIDVSGLDPRAANVQWQIACDVTNPLLGAKGAAAVFGPQKGASQEQVQLLNAGLARLADVLEADTGRKLREQPGMGAAGGLAISLGSYYQVDLVPGWDLVAQVLGAHDILEGADLVLTGEGRLDSQSLDGKVVSGVLQAAGENAEVIVVAGSVDLTDEQLEESGILAAYSIAPGPATLAELSAQTLSLVERTAFSVARTYLR</sequence>
<dbReference type="InterPro" id="IPR018197">
    <property type="entry name" value="Glycerate_kinase_RE-like"/>
</dbReference>
<evidence type="ECO:0000256" key="1">
    <source>
        <dbReference type="ARBA" id="ARBA00006284"/>
    </source>
</evidence>
<keyword evidence="6" id="KW-1185">Reference proteome</keyword>
<dbReference type="InterPro" id="IPR018193">
    <property type="entry name" value="Glyc_kinase_flavodox-like_fold"/>
</dbReference>
<dbReference type="InterPro" id="IPR004381">
    <property type="entry name" value="Glycerate_kinase"/>
</dbReference>
<proteinExistence type="inferred from homology"/>
<dbReference type="PANTHER" id="PTHR21599:SF0">
    <property type="entry name" value="GLYCERATE KINASE"/>
    <property type="match status" value="1"/>
</dbReference>